<feature type="coiled-coil region" evidence="4">
    <location>
        <begin position="14"/>
        <end position="51"/>
    </location>
</feature>
<dbReference type="OrthoDB" id="6159439at2759"/>
<dbReference type="PANTHER" id="PTHR45714:SF11">
    <property type="entry name" value="HOMEOBOX-LEUCINE ZIPPER PROTEIN HAT3"/>
    <property type="match status" value="1"/>
</dbReference>
<dbReference type="InterPro" id="IPR003106">
    <property type="entry name" value="Leu_zip_homeo"/>
</dbReference>
<dbReference type="GO" id="GO:0043565">
    <property type="term" value="F:sequence-specific DNA binding"/>
    <property type="evidence" value="ECO:0007669"/>
    <property type="project" value="InterPro"/>
</dbReference>
<keyword evidence="6" id="KW-0371">Homeobox</keyword>
<dbReference type="Pfam" id="PF02183">
    <property type="entry name" value="HALZ"/>
    <property type="match status" value="1"/>
</dbReference>
<dbReference type="PANTHER" id="PTHR45714">
    <property type="entry name" value="HOMEOBOX-LEUCINE ZIPPER PROTEIN HAT14"/>
    <property type="match status" value="1"/>
</dbReference>
<dbReference type="SMART" id="SM00340">
    <property type="entry name" value="HALZ"/>
    <property type="match status" value="1"/>
</dbReference>
<gene>
    <name evidence="6" type="ORF">Lalb_Chr19g0126601</name>
</gene>
<protein>
    <submittedName>
        <fullName evidence="6">Putative leucine zipper, homeobox-associated</fullName>
    </submittedName>
</protein>
<evidence type="ECO:0000256" key="3">
    <source>
        <dbReference type="ARBA" id="ARBA00023163"/>
    </source>
</evidence>
<evidence type="ECO:0000259" key="5">
    <source>
        <dbReference type="SMART" id="SM00340"/>
    </source>
</evidence>
<organism evidence="6 7">
    <name type="scientific">Lupinus albus</name>
    <name type="common">White lupine</name>
    <name type="synonym">Lupinus termis</name>
    <dbReference type="NCBI Taxonomy" id="3870"/>
    <lineage>
        <taxon>Eukaryota</taxon>
        <taxon>Viridiplantae</taxon>
        <taxon>Streptophyta</taxon>
        <taxon>Embryophyta</taxon>
        <taxon>Tracheophyta</taxon>
        <taxon>Spermatophyta</taxon>
        <taxon>Magnoliopsida</taxon>
        <taxon>eudicotyledons</taxon>
        <taxon>Gunneridae</taxon>
        <taxon>Pentapetalae</taxon>
        <taxon>rosids</taxon>
        <taxon>fabids</taxon>
        <taxon>Fabales</taxon>
        <taxon>Fabaceae</taxon>
        <taxon>Papilionoideae</taxon>
        <taxon>50 kb inversion clade</taxon>
        <taxon>genistoids sensu lato</taxon>
        <taxon>core genistoids</taxon>
        <taxon>Genisteae</taxon>
        <taxon>Lupinus</taxon>
    </lineage>
</organism>
<dbReference type="InterPro" id="IPR050762">
    <property type="entry name" value="HD-ZIP_Homeobox_LZ_Class_II"/>
</dbReference>
<dbReference type="GO" id="GO:0005634">
    <property type="term" value="C:nucleus"/>
    <property type="evidence" value="ECO:0007669"/>
    <property type="project" value="UniProtKB-SubCell"/>
</dbReference>
<evidence type="ECO:0000256" key="2">
    <source>
        <dbReference type="ARBA" id="ARBA00023015"/>
    </source>
</evidence>
<name>A0A6A4NSN4_LUPAL</name>
<evidence type="ECO:0000313" key="6">
    <source>
        <dbReference type="EMBL" id="KAE9592190.1"/>
    </source>
</evidence>
<comment type="subcellular location">
    <subcellularLocation>
        <location evidence="1">Nucleus</location>
    </subcellularLocation>
</comment>
<evidence type="ECO:0000256" key="1">
    <source>
        <dbReference type="ARBA" id="ARBA00004123"/>
    </source>
</evidence>
<accession>A0A6A4NSN4</accession>
<dbReference type="Proteomes" id="UP000447434">
    <property type="component" value="Chromosome 19"/>
</dbReference>
<comment type="caution">
    <text evidence="6">The sequence shown here is derived from an EMBL/GenBank/DDBJ whole genome shotgun (WGS) entry which is preliminary data.</text>
</comment>
<keyword evidence="4" id="KW-0175">Coiled coil</keyword>
<sequence length="112" mass="12399">MKRNLAHLTYGNKLKQTEVNCESLKRCSKNLTEENKRLQKEVQELRALKLSPHLYMHMNPPTTLTMCPSCERVTISSTSSSSSTASQSIVASSIHNPLDLTLRLGAGGARQT</sequence>
<evidence type="ECO:0000256" key="4">
    <source>
        <dbReference type="SAM" id="Coils"/>
    </source>
</evidence>
<feature type="domain" description="Leucine zipper homeobox-associated" evidence="5">
    <location>
        <begin position="15"/>
        <end position="58"/>
    </location>
</feature>
<dbReference type="GO" id="GO:0006355">
    <property type="term" value="P:regulation of DNA-templated transcription"/>
    <property type="evidence" value="ECO:0007669"/>
    <property type="project" value="InterPro"/>
</dbReference>
<evidence type="ECO:0000313" key="7">
    <source>
        <dbReference type="Proteomes" id="UP000447434"/>
    </source>
</evidence>
<keyword evidence="3" id="KW-0804">Transcription</keyword>
<keyword evidence="7" id="KW-1185">Reference proteome</keyword>
<dbReference type="EMBL" id="WOCE01000019">
    <property type="protein sequence ID" value="KAE9592190.1"/>
    <property type="molecule type" value="Genomic_DNA"/>
</dbReference>
<keyword evidence="6" id="KW-0238">DNA-binding</keyword>
<keyword evidence="2" id="KW-0805">Transcription regulation</keyword>
<proteinExistence type="predicted"/>
<dbReference type="AlphaFoldDB" id="A0A6A4NSN4"/>
<reference evidence="7" key="1">
    <citation type="journal article" date="2020" name="Nat. Commun.">
        <title>Genome sequence of the cluster root forming white lupin.</title>
        <authorList>
            <person name="Hufnagel B."/>
            <person name="Marques A."/>
            <person name="Soriano A."/>
            <person name="Marques L."/>
            <person name="Divol F."/>
            <person name="Doumas P."/>
            <person name="Sallet E."/>
            <person name="Mancinotti D."/>
            <person name="Carrere S."/>
            <person name="Marande W."/>
            <person name="Arribat S."/>
            <person name="Keller J."/>
            <person name="Huneau C."/>
            <person name="Blein T."/>
            <person name="Aime D."/>
            <person name="Laguerre M."/>
            <person name="Taylor J."/>
            <person name="Schubert V."/>
            <person name="Nelson M."/>
            <person name="Geu-Flores F."/>
            <person name="Crespi M."/>
            <person name="Gallardo-Guerrero K."/>
            <person name="Delaux P.-M."/>
            <person name="Salse J."/>
            <person name="Berges H."/>
            <person name="Guyot R."/>
            <person name="Gouzy J."/>
            <person name="Peret B."/>
        </authorList>
    </citation>
    <scope>NUCLEOTIDE SEQUENCE [LARGE SCALE GENOMIC DNA]</scope>
    <source>
        <strain evidence="7">cv. Amiga</strain>
    </source>
</reference>